<accession>A0A7Y4MSI0</accession>
<dbReference type="RefSeq" id="WP_171441819.1">
    <property type="nucleotide sequence ID" value="NZ_JABFNS010000027.1"/>
</dbReference>
<dbReference type="GO" id="GO:0016829">
    <property type="term" value="F:lyase activity"/>
    <property type="evidence" value="ECO:0007669"/>
    <property type="project" value="InterPro"/>
</dbReference>
<dbReference type="InterPro" id="IPR023375">
    <property type="entry name" value="ADC_dom_sf"/>
</dbReference>
<evidence type="ECO:0000313" key="1">
    <source>
        <dbReference type="EMBL" id="NOJ79558.1"/>
    </source>
</evidence>
<evidence type="ECO:0000313" key="2">
    <source>
        <dbReference type="Proteomes" id="UP000533080"/>
    </source>
</evidence>
<sequence>MLFRLPSRIQAQSGRYSRVDGIPYTLPINSKSSPALMAAFTVDAEQAARLLPGNELHPLRVSRRRGVLLVTVIDYRTTDIGAYIEFSIAIACTRGPRPSRPLLPLMFQKRHGLGQYVFDLPVNTEVSVKGGKGIWGMPKHLANLDFRIQDGTVSSRYDEDGQRVALIEIDRPRRAWLPLYATAVNYCAFRGMLFKSYIYFRGKFGFRLGKRAGARLVMGDHPRIRPLRAIGVSRRAFFTSFLPTSSGVLDDHFETWFLSQAVLPTETYPEGLESVMGMGQGKTPQKPPVPPHT</sequence>
<dbReference type="EMBL" id="JABFNT010000040">
    <property type="protein sequence ID" value="NOJ79558.1"/>
    <property type="molecule type" value="Genomic_DNA"/>
</dbReference>
<reference evidence="1 2" key="1">
    <citation type="submission" date="2020-05" db="EMBL/GenBank/DDBJ databases">
        <authorList>
            <person name="Whitworth D."/>
        </authorList>
    </citation>
    <scope>NUCLEOTIDE SEQUENCE [LARGE SCALE GENOMIC DNA]</scope>
    <source>
        <strain evidence="1 2">AM005</strain>
    </source>
</reference>
<dbReference type="AlphaFoldDB" id="A0A7Y4MSI0"/>
<name>A0A7Y4MSI0_MYXXA</name>
<dbReference type="InterPro" id="IPR010451">
    <property type="entry name" value="Acetoacetate_decarboxylase"/>
</dbReference>
<gene>
    <name evidence="1" type="ORF">HNV28_14600</name>
</gene>
<comment type="caution">
    <text evidence="1">The sequence shown here is derived from an EMBL/GenBank/DDBJ whole genome shotgun (WGS) entry which is preliminary data.</text>
</comment>
<protein>
    <submittedName>
        <fullName evidence="1">Acetoacetate decarboxylase</fullName>
    </submittedName>
</protein>
<dbReference type="Pfam" id="PF06314">
    <property type="entry name" value="ADC"/>
    <property type="match status" value="1"/>
</dbReference>
<organism evidence="1 2">
    <name type="scientific">Myxococcus xanthus</name>
    <dbReference type="NCBI Taxonomy" id="34"/>
    <lineage>
        <taxon>Bacteria</taxon>
        <taxon>Pseudomonadati</taxon>
        <taxon>Myxococcota</taxon>
        <taxon>Myxococcia</taxon>
        <taxon>Myxococcales</taxon>
        <taxon>Cystobacterineae</taxon>
        <taxon>Myxococcaceae</taxon>
        <taxon>Myxococcus</taxon>
    </lineage>
</organism>
<proteinExistence type="predicted"/>
<dbReference type="Proteomes" id="UP000533080">
    <property type="component" value="Unassembled WGS sequence"/>
</dbReference>
<dbReference type="Gene3D" id="2.40.400.10">
    <property type="entry name" value="Acetoacetate decarboxylase-like"/>
    <property type="match status" value="1"/>
</dbReference>
<dbReference type="SUPFAM" id="SSF160104">
    <property type="entry name" value="Acetoacetate decarboxylase-like"/>
    <property type="match status" value="1"/>
</dbReference>